<feature type="signal peptide" evidence="1">
    <location>
        <begin position="1"/>
        <end position="19"/>
    </location>
</feature>
<organism evidence="2 3">
    <name type="scientific">Strongylus vulgaris</name>
    <name type="common">Blood worm</name>
    <dbReference type="NCBI Taxonomy" id="40348"/>
    <lineage>
        <taxon>Eukaryota</taxon>
        <taxon>Metazoa</taxon>
        <taxon>Ecdysozoa</taxon>
        <taxon>Nematoda</taxon>
        <taxon>Chromadorea</taxon>
        <taxon>Rhabditida</taxon>
        <taxon>Rhabditina</taxon>
        <taxon>Rhabditomorpha</taxon>
        <taxon>Strongyloidea</taxon>
        <taxon>Strongylidae</taxon>
        <taxon>Strongylus</taxon>
    </lineage>
</organism>
<sequence length="79" mass="8727">MNTGILLILFAAYVSVCFAKPSISELIQQAMSEIKTTSLNKDELLASHETIHALSKEIAEEVKLTPQREAALNERLQVS</sequence>
<dbReference type="EMBL" id="UYYB01003857">
    <property type="protein sequence ID" value="VDM66836.1"/>
    <property type="molecule type" value="Genomic_DNA"/>
</dbReference>
<accession>A0A3P7IBE8</accession>
<dbReference type="Proteomes" id="UP000270094">
    <property type="component" value="Unassembled WGS sequence"/>
</dbReference>
<evidence type="ECO:0000256" key="1">
    <source>
        <dbReference type="SAM" id="SignalP"/>
    </source>
</evidence>
<keyword evidence="3" id="KW-1185">Reference proteome</keyword>
<name>A0A3P7IBE8_STRVU</name>
<evidence type="ECO:0000313" key="2">
    <source>
        <dbReference type="EMBL" id="VDM66836.1"/>
    </source>
</evidence>
<dbReference type="AlphaFoldDB" id="A0A3P7IBE8"/>
<gene>
    <name evidence="2" type="ORF">SVUK_LOCUS1834</name>
</gene>
<reference evidence="2 3" key="1">
    <citation type="submission" date="2018-11" db="EMBL/GenBank/DDBJ databases">
        <authorList>
            <consortium name="Pathogen Informatics"/>
        </authorList>
    </citation>
    <scope>NUCLEOTIDE SEQUENCE [LARGE SCALE GENOMIC DNA]</scope>
</reference>
<evidence type="ECO:0000313" key="3">
    <source>
        <dbReference type="Proteomes" id="UP000270094"/>
    </source>
</evidence>
<protein>
    <submittedName>
        <fullName evidence="2">Uncharacterized protein</fullName>
    </submittedName>
</protein>
<feature type="chain" id="PRO_5018207754" evidence="1">
    <location>
        <begin position="20"/>
        <end position="79"/>
    </location>
</feature>
<keyword evidence="1" id="KW-0732">Signal</keyword>
<proteinExistence type="predicted"/>